<keyword evidence="2 3" id="KW-0808">Transferase</keyword>
<gene>
    <name evidence="3" type="ORF">Cflav_PD0418</name>
</gene>
<name>B9XSD2_PEDPL</name>
<keyword evidence="1" id="KW-0328">Glycosyltransferase</keyword>
<proteinExistence type="predicted"/>
<protein>
    <submittedName>
        <fullName evidence="3">Glycosyl transferase, WecB/TagA/CpsF family</fullName>
    </submittedName>
</protein>
<comment type="caution">
    <text evidence="3">The sequence shown here is derived from an EMBL/GenBank/DDBJ whole genome shotgun (WGS) entry which is preliminary data.</text>
</comment>
<dbReference type="EMBL" id="ABOX02000077">
    <property type="protein sequence ID" value="EEF57265.1"/>
    <property type="molecule type" value="Genomic_DNA"/>
</dbReference>
<evidence type="ECO:0000313" key="3">
    <source>
        <dbReference type="EMBL" id="EEF57265.1"/>
    </source>
</evidence>
<dbReference type="PANTHER" id="PTHR34136">
    <property type="match status" value="1"/>
</dbReference>
<organism evidence="3 4">
    <name type="scientific">Pedosphaera parvula (strain Ellin514)</name>
    <dbReference type="NCBI Taxonomy" id="320771"/>
    <lineage>
        <taxon>Bacteria</taxon>
        <taxon>Pseudomonadati</taxon>
        <taxon>Verrucomicrobiota</taxon>
        <taxon>Pedosphaerae</taxon>
        <taxon>Pedosphaerales</taxon>
        <taxon>Pedosphaeraceae</taxon>
        <taxon>Pedosphaera</taxon>
    </lineage>
</organism>
<dbReference type="GO" id="GO:0016758">
    <property type="term" value="F:hexosyltransferase activity"/>
    <property type="evidence" value="ECO:0007669"/>
    <property type="project" value="TreeGrafter"/>
</dbReference>
<dbReference type="Proteomes" id="UP000003688">
    <property type="component" value="Unassembled WGS sequence"/>
</dbReference>
<dbReference type="STRING" id="320771.Cflav_PD0418"/>
<reference evidence="3 4" key="1">
    <citation type="journal article" date="2011" name="J. Bacteriol.">
        <title>Genome sequence of 'Pedosphaera parvula' Ellin514, an aerobic Verrucomicrobial isolate from pasture soil.</title>
        <authorList>
            <person name="Kant R."/>
            <person name="van Passel M.W."/>
            <person name="Sangwan P."/>
            <person name="Palva A."/>
            <person name="Lucas S."/>
            <person name="Copeland A."/>
            <person name="Lapidus A."/>
            <person name="Glavina Del Rio T."/>
            <person name="Dalin E."/>
            <person name="Tice H."/>
            <person name="Bruce D."/>
            <person name="Goodwin L."/>
            <person name="Pitluck S."/>
            <person name="Chertkov O."/>
            <person name="Larimer F.W."/>
            <person name="Land M.L."/>
            <person name="Hauser L."/>
            <person name="Brettin T.S."/>
            <person name="Detter J.C."/>
            <person name="Han S."/>
            <person name="de Vos W.M."/>
            <person name="Janssen P.H."/>
            <person name="Smidt H."/>
        </authorList>
    </citation>
    <scope>NUCLEOTIDE SEQUENCE [LARGE SCALE GENOMIC DNA]</scope>
    <source>
        <strain evidence="3 4">Ellin514</strain>
    </source>
</reference>
<evidence type="ECO:0000313" key="4">
    <source>
        <dbReference type="Proteomes" id="UP000003688"/>
    </source>
</evidence>
<dbReference type="InterPro" id="IPR004629">
    <property type="entry name" value="WecG_TagA_CpsF"/>
</dbReference>
<dbReference type="RefSeq" id="WP_007418715.1">
    <property type="nucleotide sequence ID" value="NZ_ABOX02000077.1"/>
</dbReference>
<dbReference type="CDD" id="cd06533">
    <property type="entry name" value="Glyco_transf_WecG_TagA"/>
    <property type="match status" value="1"/>
</dbReference>
<dbReference type="PANTHER" id="PTHR34136:SF1">
    <property type="entry name" value="UDP-N-ACETYL-D-MANNOSAMINURONIC ACID TRANSFERASE"/>
    <property type="match status" value="1"/>
</dbReference>
<dbReference type="Pfam" id="PF03808">
    <property type="entry name" value="Glyco_tran_WecG"/>
    <property type="match status" value="1"/>
</dbReference>
<evidence type="ECO:0000256" key="1">
    <source>
        <dbReference type="ARBA" id="ARBA00022676"/>
    </source>
</evidence>
<evidence type="ECO:0000256" key="2">
    <source>
        <dbReference type="ARBA" id="ARBA00022679"/>
    </source>
</evidence>
<keyword evidence="4" id="KW-1185">Reference proteome</keyword>
<dbReference type="OrthoDB" id="9771846at2"/>
<dbReference type="AlphaFoldDB" id="B9XSD2"/>
<accession>B9XSD2</accession>
<sequence>MTELNLLGTPLLATTYEELGAKCLEWASGPSCVSMEFANTQIVTMRRHEPDFLEKTSKYDYFIPDGMPLIWCLNRAGAGLKDRVYGPTFMREFLSKVPKQYTHYLLGGSEECGSRIKEIFQKLNPGIQFVGAFHGRCGLDGILDGNSEQMVMADLARLSPDFIWVGFGTPKQQAWTRKHKQLIRRGVILTVGFAFDVNAGMKPDAPIWMQRLGLTWVFRLLSEPKRLASRYAKYNFLFGWYLFWDAIRGKVIKRAGGV</sequence>
<dbReference type="NCBIfam" id="TIGR00696">
    <property type="entry name" value="wecG_tagA_cpsF"/>
    <property type="match status" value="1"/>
</dbReference>